<feature type="domain" description="Polyvalent protein metallopeptidase" evidence="2">
    <location>
        <begin position="164"/>
        <end position="275"/>
    </location>
</feature>
<feature type="domain" description="N-terminal" evidence="1">
    <location>
        <begin position="5"/>
        <end position="130"/>
    </location>
</feature>
<dbReference type="CDD" id="cd01029">
    <property type="entry name" value="TOPRIM_primases"/>
    <property type="match status" value="1"/>
</dbReference>
<dbReference type="Pfam" id="PF18818">
    <property type="entry name" value="MPTase-PolyVal"/>
    <property type="match status" value="1"/>
</dbReference>
<dbReference type="EMBL" id="FNJI01000009">
    <property type="protein sequence ID" value="SDP01901.1"/>
    <property type="molecule type" value="Genomic_DNA"/>
</dbReference>
<name>A0A1H0PAA2_9BACT</name>
<evidence type="ECO:0000313" key="5">
    <source>
        <dbReference type="Proteomes" id="UP000199073"/>
    </source>
</evidence>
<dbReference type="GO" id="GO:0003697">
    <property type="term" value="F:single-stranded DNA binding"/>
    <property type="evidence" value="ECO:0007669"/>
    <property type="project" value="InterPro"/>
</dbReference>
<dbReference type="InterPro" id="IPR013610">
    <property type="entry name" value="ArdC_N"/>
</dbReference>
<feature type="domain" description="DUF5710" evidence="3">
    <location>
        <begin position="331"/>
        <end position="374"/>
    </location>
</feature>
<dbReference type="STRING" id="91360.SAMN05660330_01580"/>
<dbReference type="RefSeq" id="WP_176761135.1">
    <property type="nucleotide sequence ID" value="NZ_FNJI01000009.1"/>
</dbReference>
<dbReference type="InterPro" id="IPR043764">
    <property type="entry name" value="DUF5710"/>
</dbReference>
<dbReference type="Pfam" id="PF08401">
    <property type="entry name" value="ArdcN"/>
    <property type="match status" value="1"/>
</dbReference>
<dbReference type="AlphaFoldDB" id="A0A1H0PAA2"/>
<dbReference type="InterPro" id="IPR034154">
    <property type="entry name" value="TOPRIM_DnaG/twinkle"/>
</dbReference>
<dbReference type="Proteomes" id="UP000199073">
    <property type="component" value="Unassembled WGS sequence"/>
</dbReference>
<keyword evidence="5" id="KW-1185">Reference proteome</keyword>
<feature type="domain" description="DUF5710" evidence="3">
    <location>
        <begin position="449"/>
        <end position="492"/>
    </location>
</feature>
<accession>A0A1H0PAA2</accession>
<evidence type="ECO:0000259" key="3">
    <source>
        <dbReference type="Pfam" id="PF18974"/>
    </source>
</evidence>
<gene>
    <name evidence="4" type="ORF">SAMN05660330_01580</name>
</gene>
<sequence length="820" mass="92736">MSYQDKIQTFIDNTIQAIESSSAPWQVPWKEGELFELPRSFVTGNDYRGVNLVELARKGYNDPRWMTYNQAREHGLHVRKGEKSTPALYYSPTRLVKEQDENGNTLVDKSTGKPRMKEVGAPVFKTFSLFNGTQIEGLGPYFTQTPEWKPDWIADDIINSFKRDISITESQRERAFYSPAKHAIEIPAKASFKSQSEYYSTIFHELAHATKHPDLLDRQTGPASDKKEYAKEELRAEIAAWLICTQIGVGYTPESEKNNEAYVAGWLKKLPKNQRQKELLAAIRDGEKISEFVLSQDKEVMLWKEKLAQPPIQGKDTGHIVPDKDSGSAEKILLNVPFEEKDRAKELGARWDRRQKAWFIEPDQDPEPFKKWLQTATQEEPAAQKVKLDESSWNIGYQDGLTGTREHEREVIDDLSYSSGWIEGDGARELSVKRNHDTTLAAPSPDPERTYLDVSFEEKDQAKELGAKWDRHQKAWFIDPDQDPEPFKKWLQAEKTTSSVLDFAEIEKQFRDHAAGLGLKVDTLVMDGTMQRVPVDTDKAGKKSGAYVIYPDGRPAGFMQNHKTGEKIKVKYEGELPRDAVKQTGEISREEELQARYEKAAKTAFGIYVNAAPAPKDHPYLLAKKIEPEDGIRVDNSNRLIIPLKNPKTDRIESLQFISENGDKYLLKDGRKSGNCCVLGKLDANKPILLAEGYATGKSLQDIAHLPAVVCFDAGNMENVAHSIKELMPDAEIFICADNDHSKKKNVGLEKARRVAKAIGGEVIVPEFSEQQKKQGLTDFNDLANSRYGRARVKKALERKIPFLGKAKEQDHGLGLEMGR</sequence>
<protein>
    <submittedName>
        <fullName evidence="4">Antirestriction protein ArdC</fullName>
    </submittedName>
</protein>
<evidence type="ECO:0000259" key="2">
    <source>
        <dbReference type="Pfam" id="PF18818"/>
    </source>
</evidence>
<proteinExistence type="predicted"/>
<dbReference type="Pfam" id="PF18974">
    <property type="entry name" value="DUF5710"/>
    <property type="match status" value="2"/>
</dbReference>
<evidence type="ECO:0000259" key="1">
    <source>
        <dbReference type="Pfam" id="PF08401"/>
    </source>
</evidence>
<organism evidence="4 5">
    <name type="scientific">Desulforhopalus singaporensis</name>
    <dbReference type="NCBI Taxonomy" id="91360"/>
    <lineage>
        <taxon>Bacteria</taxon>
        <taxon>Pseudomonadati</taxon>
        <taxon>Thermodesulfobacteriota</taxon>
        <taxon>Desulfobulbia</taxon>
        <taxon>Desulfobulbales</taxon>
        <taxon>Desulfocapsaceae</taxon>
        <taxon>Desulforhopalus</taxon>
    </lineage>
</organism>
<reference evidence="4 5" key="1">
    <citation type="submission" date="2016-10" db="EMBL/GenBank/DDBJ databases">
        <authorList>
            <person name="de Groot N.N."/>
        </authorList>
    </citation>
    <scope>NUCLEOTIDE SEQUENCE [LARGE SCALE GENOMIC DNA]</scope>
    <source>
        <strain evidence="4 5">DSM 12130</strain>
    </source>
</reference>
<dbReference type="InterPro" id="IPR041459">
    <property type="entry name" value="MPTase-PolyVal"/>
</dbReference>
<evidence type="ECO:0000313" key="4">
    <source>
        <dbReference type="EMBL" id="SDP01901.1"/>
    </source>
</evidence>